<dbReference type="Pfam" id="PF02518">
    <property type="entry name" value="HATPase_c"/>
    <property type="match status" value="1"/>
</dbReference>
<evidence type="ECO:0000256" key="1">
    <source>
        <dbReference type="ARBA" id="ARBA00000085"/>
    </source>
</evidence>
<keyword evidence="6" id="KW-0808">Transferase</keyword>
<feature type="transmembrane region" description="Helical" evidence="4">
    <location>
        <begin position="7"/>
        <end position="25"/>
    </location>
</feature>
<dbReference type="Proteomes" id="UP000294616">
    <property type="component" value="Unassembled WGS sequence"/>
</dbReference>
<comment type="caution">
    <text evidence="6">The sequence shown here is derived from an EMBL/GenBank/DDBJ whole genome shotgun (WGS) entry which is preliminary data.</text>
</comment>
<dbReference type="EC" id="2.7.13.3" evidence="2"/>
<keyword evidence="7" id="KW-1185">Reference proteome</keyword>
<dbReference type="AlphaFoldDB" id="A0A4V2PY54"/>
<accession>A0A4V2PY54</accession>
<dbReference type="CDD" id="cd00075">
    <property type="entry name" value="HATPase"/>
    <property type="match status" value="1"/>
</dbReference>
<evidence type="ECO:0000256" key="3">
    <source>
        <dbReference type="ARBA" id="ARBA00022553"/>
    </source>
</evidence>
<dbReference type="SUPFAM" id="SSF55874">
    <property type="entry name" value="ATPase domain of HSP90 chaperone/DNA topoisomerase II/histidine kinase"/>
    <property type="match status" value="1"/>
</dbReference>
<dbReference type="InterPro" id="IPR036890">
    <property type="entry name" value="HATPase_C_sf"/>
</dbReference>
<dbReference type="PRINTS" id="PR00344">
    <property type="entry name" value="BCTRLSENSOR"/>
</dbReference>
<gene>
    <name evidence="6" type="ORF">C8N28_0003</name>
</gene>
<keyword evidence="4" id="KW-0472">Membrane</keyword>
<dbReference type="EMBL" id="SMGO01000001">
    <property type="protein sequence ID" value="TCK84711.1"/>
    <property type="molecule type" value="Genomic_DNA"/>
</dbReference>
<keyword evidence="4" id="KW-0812">Transmembrane</keyword>
<evidence type="ECO:0000256" key="4">
    <source>
        <dbReference type="SAM" id="Phobius"/>
    </source>
</evidence>
<dbReference type="InterPro" id="IPR003594">
    <property type="entry name" value="HATPase_dom"/>
</dbReference>
<dbReference type="PROSITE" id="PS50109">
    <property type="entry name" value="HIS_KIN"/>
    <property type="match status" value="1"/>
</dbReference>
<name>A0A4V2PY54_9SPHI</name>
<proteinExistence type="predicted"/>
<dbReference type="PANTHER" id="PTHR43547:SF2">
    <property type="entry name" value="HYBRID SIGNAL TRANSDUCTION HISTIDINE KINASE C"/>
    <property type="match status" value="1"/>
</dbReference>
<keyword evidence="3" id="KW-0597">Phosphoprotein</keyword>
<evidence type="ECO:0000256" key="2">
    <source>
        <dbReference type="ARBA" id="ARBA00012438"/>
    </source>
</evidence>
<dbReference type="InterPro" id="IPR005467">
    <property type="entry name" value="His_kinase_dom"/>
</dbReference>
<dbReference type="PANTHER" id="PTHR43547">
    <property type="entry name" value="TWO-COMPONENT HISTIDINE KINASE"/>
    <property type="match status" value="1"/>
</dbReference>
<dbReference type="InterPro" id="IPR004358">
    <property type="entry name" value="Sig_transdc_His_kin-like_C"/>
</dbReference>
<dbReference type="RefSeq" id="WP_132220283.1">
    <property type="nucleotide sequence ID" value="NZ_SMGO01000001.1"/>
</dbReference>
<sequence>MKKFRRLIFFRAFMLFLGLILLAYLLFKGNYFYALLLLPLCILLLWFTIRSQIRTYQELQEFAEAAKYRDFTRQFALDRASIEIHPLRVAFNNINDVFKKISSEREVQYQYLQKILELVDTAIISYEEESGKIMWINESFKALFAIPYFSTIHALEKKNKGLYHQIIESVPGDNGLFTFDTEQGSMKLQLHISNFQTAEGKYRLIALQNINAALDETESKAWQKLLSVLTHEIMNSIAPISSLADTIKNRLEGLPYVEELDDIRLGTETIKRRSEGLLKFAGTYRTLNKITQLDLTSIKAADLFENLYLLLEPTLIKKEIELDIILKDPSIELSVDINLIEQVLINLLLNAIEAVKNVDNPYIRLQALLINGRAQIKVSDNGKGMPQHIMDNIFTPFFTTRKTGSGVGLTLSKQIMLLHKGNILANSEEGKGSTFTLQF</sequence>
<dbReference type="Gene3D" id="3.30.565.10">
    <property type="entry name" value="Histidine kinase-like ATPase, C-terminal domain"/>
    <property type="match status" value="1"/>
</dbReference>
<keyword evidence="4" id="KW-1133">Transmembrane helix</keyword>
<dbReference type="OrthoDB" id="1931120at2"/>
<dbReference type="SMART" id="SM00387">
    <property type="entry name" value="HATPase_c"/>
    <property type="match status" value="1"/>
</dbReference>
<feature type="domain" description="Histidine kinase" evidence="5">
    <location>
        <begin position="228"/>
        <end position="439"/>
    </location>
</feature>
<organism evidence="6 7">
    <name type="scientific">Albibacterium bauzanense</name>
    <dbReference type="NCBI Taxonomy" id="653929"/>
    <lineage>
        <taxon>Bacteria</taxon>
        <taxon>Pseudomonadati</taxon>
        <taxon>Bacteroidota</taxon>
        <taxon>Sphingobacteriia</taxon>
        <taxon>Sphingobacteriales</taxon>
        <taxon>Sphingobacteriaceae</taxon>
        <taxon>Albibacterium</taxon>
    </lineage>
</organism>
<evidence type="ECO:0000259" key="5">
    <source>
        <dbReference type="PROSITE" id="PS50109"/>
    </source>
</evidence>
<evidence type="ECO:0000313" key="6">
    <source>
        <dbReference type="EMBL" id="TCK84711.1"/>
    </source>
</evidence>
<dbReference type="GO" id="GO:0000155">
    <property type="term" value="F:phosphorelay sensor kinase activity"/>
    <property type="evidence" value="ECO:0007669"/>
    <property type="project" value="TreeGrafter"/>
</dbReference>
<reference evidence="6 7" key="1">
    <citation type="submission" date="2019-03" db="EMBL/GenBank/DDBJ databases">
        <title>Genomic Encyclopedia of Archaeal and Bacterial Type Strains, Phase II (KMG-II): from individual species to whole genera.</title>
        <authorList>
            <person name="Goeker M."/>
        </authorList>
    </citation>
    <scope>NUCLEOTIDE SEQUENCE [LARGE SCALE GENOMIC DNA]</scope>
    <source>
        <strain evidence="6 7">DSM 22554</strain>
    </source>
</reference>
<evidence type="ECO:0000313" key="7">
    <source>
        <dbReference type="Proteomes" id="UP000294616"/>
    </source>
</evidence>
<feature type="transmembrane region" description="Helical" evidence="4">
    <location>
        <begin position="31"/>
        <end position="49"/>
    </location>
</feature>
<protein>
    <recommendedName>
        <fullName evidence="2">histidine kinase</fullName>
        <ecNumber evidence="2">2.7.13.3</ecNumber>
    </recommendedName>
</protein>
<comment type="catalytic activity">
    <reaction evidence="1">
        <text>ATP + protein L-histidine = ADP + protein N-phospho-L-histidine.</text>
        <dbReference type="EC" id="2.7.13.3"/>
    </reaction>
</comment>
<keyword evidence="6" id="KW-0418">Kinase</keyword>